<dbReference type="Proteomes" id="UP000009319">
    <property type="component" value="Unassembled WGS sequence"/>
</dbReference>
<reference evidence="1 2" key="1">
    <citation type="journal article" date="2013" name="Genome Announc.">
        <title>Draft Genome Sequence of Rhizobium mesoamericanum STM3625, a Nitrogen-Fixing Symbiont of Mimosa pudica Isolated in French Guiana (South America).</title>
        <authorList>
            <person name="Moulin L."/>
            <person name="Mornico D."/>
            <person name="Melkonian R."/>
            <person name="Klonowska A."/>
        </authorList>
    </citation>
    <scope>NUCLEOTIDE SEQUENCE [LARGE SCALE GENOMIC DNA]</scope>
    <source>
        <strain evidence="1 2">STM3625</strain>
    </source>
</reference>
<comment type="caution">
    <text evidence="1">The sequence shown here is derived from an EMBL/GenBank/DDBJ whole genome shotgun (WGS) entry which is preliminary data.</text>
</comment>
<evidence type="ECO:0000313" key="1">
    <source>
        <dbReference type="EMBL" id="CCM78270.1"/>
    </source>
</evidence>
<dbReference type="eggNOG" id="ENOG5032Y3P">
    <property type="taxonomic scope" value="Bacteria"/>
</dbReference>
<gene>
    <name evidence="1" type="ORF">BN77_p10926</name>
</gene>
<accession>K0Q1U0</accession>
<evidence type="ECO:0000313" key="2">
    <source>
        <dbReference type="Proteomes" id="UP000009319"/>
    </source>
</evidence>
<proteinExistence type="predicted"/>
<dbReference type="STRING" id="1211777.BN77_p10926"/>
<sequence>MLAAVLLERSKTVFPDGAIMEIVIWKVPEPTPGSVHLFKYRLYYGKDGHRIVGFDKERGKGDHYHLDVDEYRYDFTTTDALLSDFRKEIIKRRQQP</sequence>
<dbReference type="InterPro" id="IPR045397">
    <property type="entry name" value="TumE-like"/>
</dbReference>
<name>K0Q1U0_9HYPH</name>
<protein>
    <submittedName>
        <fullName evidence="1">Uncharacterized protein</fullName>
    </submittedName>
</protein>
<dbReference type="HOGENOM" id="CLU_166635_0_0_5"/>
<dbReference type="RefSeq" id="WP_007537043.1">
    <property type="nucleotide sequence ID" value="NZ_HF536773.1"/>
</dbReference>
<keyword evidence="2" id="KW-1185">Reference proteome</keyword>
<dbReference type="AlphaFoldDB" id="K0Q1U0"/>
<organism evidence="1 2">
    <name type="scientific">Rhizobium mesoamericanum STM3625</name>
    <dbReference type="NCBI Taxonomy" id="1211777"/>
    <lineage>
        <taxon>Bacteria</taxon>
        <taxon>Pseudomonadati</taxon>
        <taxon>Pseudomonadota</taxon>
        <taxon>Alphaproteobacteria</taxon>
        <taxon>Hyphomicrobiales</taxon>
        <taxon>Rhizobiaceae</taxon>
        <taxon>Rhizobium/Agrobacterium group</taxon>
        <taxon>Rhizobium</taxon>
    </lineage>
</organism>
<dbReference type="Pfam" id="PF20126">
    <property type="entry name" value="TumE"/>
    <property type="match status" value="1"/>
</dbReference>
<dbReference type="EMBL" id="CANI01000037">
    <property type="protein sequence ID" value="CCM78270.1"/>
    <property type="molecule type" value="Genomic_DNA"/>
</dbReference>